<dbReference type="InterPro" id="IPR046820">
    <property type="entry name" value="MmeI_TRD"/>
</dbReference>
<dbReference type="SUPFAM" id="SSF53335">
    <property type="entry name" value="S-adenosyl-L-methionine-dependent methyltransferases"/>
    <property type="match status" value="1"/>
</dbReference>
<gene>
    <name evidence="10" type="ORF">R6G74_06800</name>
</gene>
<comment type="catalytic activity">
    <reaction evidence="4">
        <text>a 2'-deoxyadenosine in DNA + S-adenosyl-L-methionine = an N(6)-methyl-2'-deoxyadenosine in DNA + S-adenosyl-L-homocysteine + H(+)</text>
        <dbReference type="Rhea" id="RHEA:15197"/>
        <dbReference type="Rhea" id="RHEA-COMP:12418"/>
        <dbReference type="Rhea" id="RHEA-COMP:12419"/>
        <dbReference type="ChEBI" id="CHEBI:15378"/>
        <dbReference type="ChEBI" id="CHEBI:57856"/>
        <dbReference type="ChEBI" id="CHEBI:59789"/>
        <dbReference type="ChEBI" id="CHEBI:90615"/>
        <dbReference type="ChEBI" id="CHEBI:90616"/>
        <dbReference type="EC" id="2.1.1.72"/>
    </reaction>
</comment>
<dbReference type="Pfam" id="PF20464">
    <property type="entry name" value="MmeI_N"/>
    <property type="match status" value="1"/>
</dbReference>
<accession>A0AAW9HNR7</accession>
<dbReference type="EC" id="2.1.1.72" evidence="1"/>
<evidence type="ECO:0000313" key="10">
    <source>
        <dbReference type="EMBL" id="MDY5141016.1"/>
    </source>
</evidence>
<evidence type="ECO:0000259" key="6">
    <source>
        <dbReference type="Pfam" id="PF20465"/>
    </source>
</evidence>
<feature type="domain" description="MmeI-like target recognition" evidence="7">
    <location>
        <begin position="629"/>
        <end position="834"/>
    </location>
</feature>
<dbReference type="Pfam" id="PF20466">
    <property type="entry name" value="MmeI_TRD"/>
    <property type="match status" value="1"/>
</dbReference>
<dbReference type="Pfam" id="PF20473">
    <property type="entry name" value="MmeI_Mtase"/>
    <property type="match status" value="1"/>
</dbReference>
<feature type="domain" description="MmeI-like helicase spacer" evidence="6">
    <location>
        <begin position="177"/>
        <end position="252"/>
    </location>
</feature>
<evidence type="ECO:0000256" key="3">
    <source>
        <dbReference type="ARBA" id="ARBA00022679"/>
    </source>
</evidence>
<sequence length="917" mass="103213">MAITLQSIEENVKKLTSRAPFTRDFFFDLLLAYGISKSSVTRLRSTTASSLNVAANPDRDIVWKNKIYLAETSRDLIATAQEMKTSDAALRFNTRFVIATNYESLAAIDTKTGDSLSIPLAKLASDFTFFLPWANMEKQHFSSDTHADRRAAEHMSKVYDELLAANPNLFHEDKSPHSLNIFFTRLLFCFFAEDTGIFAKGQFTSAVGSHTQRDGSDTAAFLTALFHALDTPNASDKPVYLQSFPYVNGRLFRINNDDAASLTVPQFTKHARDSLLELGTLDWSEINPDIFGSMFQAVVDKDQRANLGQHYTSVPNILKTIKPLFLDELWNEYDKACESVPRLKKLLTRISKIKLFDPASGSGNFLVIAYKELRKLEHAILDRIDSLSSAGRWGLLGMGEEEKLGAATLGFGSSVINIENFYGIEIDDISVEMAILSLWIAKHQMNQEFKAKFGLDIPLMPLKETGHIVHGNATRLDWNEVCPNNGTDEIYLIGNPPYVGSKKQTAEQKEDFTYVFDSPKYPKDLDYVCLWLIKGSRYIEGTKAKLAFVTTNSIFQGLQVELLYPHVFTGGIEIGYAYPSFKWTNNASHNAGVTVAVISLRNKSEEKKYLLTGDIQVSASNINPYLVEGQSVVVRQKPRGPLCGFLPPMTLGSLPRDGGNLVLSPREAEDILSRYPQLSDAVKSFIGADEFINGKDRFCLWFTTDNHDKASTIPEVKRRFERVAKMRLASVRKATQKLASIPWSFDEIRYKPTDSIIVPRVSSERRVYAPIGYLGPDTVISDAAFAIYDAEPWLFALLTSKMHMAWLRAVGGKLKTDFRYSNTLVYNTFPVPELSASSKEELTKRALRVLDVREYHCEKTLAELYDPDLMPRNLREAHEKIDEAVDRLYKSTPFASDEERLAVLFAKYQQMIEAEGK</sequence>
<dbReference type="Pfam" id="PF20465">
    <property type="entry name" value="MmeI_hel"/>
    <property type="match status" value="1"/>
</dbReference>
<dbReference type="InterPro" id="IPR050953">
    <property type="entry name" value="N4_N6_ade-DNA_methylase"/>
</dbReference>
<dbReference type="InterPro" id="IPR046818">
    <property type="entry name" value="MmeI_C"/>
</dbReference>
<dbReference type="GO" id="GO:0032259">
    <property type="term" value="P:methylation"/>
    <property type="evidence" value="ECO:0007669"/>
    <property type="project" value="UniProtKB-KW"/>
</dbReference>
<dbReference type="InterPro" id="IPR046817">
    <property type="entry name" value="MmeI_N"/>
</dbReference>
<evidence type="ECO:0000256" key="1">
    <source>
        <dbReference type="ARBA" id="ARBA00011900"/>
    </source>
</evidence>
<feature type="domain" description="MmeI-like C-terminal" evidence="8">
    <location>
        <begin position="838"/>
        <end position="912"/>
    </location>
</feature>
<keyword evidence="2 10" id="KW-0489">Methyltransferase</keyword>
<feature type="domain" description="MmeI-like DNA-methyltransferase" evidence="9">
    <location>
        <begin position="335"/>
        <end position="610"/>
    </location>
</feature>
<evidence type="ECO:0000259" key="5">
    <source>
        <dbReference type="Pfam" id="PF20464"/>
    </source>
</evidence>
<evidence type="ECO:0000313" key="11">
    <source>
        <dbReference type="Proteomes" id="UP001288320"/>
    </source>
</evidence>
<evidence type="ECO:0000259" key="8">
    <source>
        <dbReference type="Pfam" id="PF20467"/>
    </source>
</evidence>
<dbReference type="Gene3D" id="3.40.50.150">
    <property type="entry name" value="Vaccinia Virus protein VP39"/>
    <property type="match status" value="1"/>
</dbReference>
<dbReference type="Pfam" id="PF20467">
    <property type="entry name" value="MmeI_C"/>
    <property type="match status" value="1"/>
</dbReference>
<dbReference type="Proteomes" id="UP001288320">
    <property type="component" value="Unassembled WGS sequence"/>
</dbReference>
<dbReference type="EMBL" id="JAWNFV010000014">
    <property type="protein sequence ID" value="MDY5141016.1"/>
    <property type="molecule type" value="Genomic_DNA"/>
</dbReference>
<organism evidence="10 11">
    <name type="scientific">Actinotignum timonense</name>
    <dbReference type="NCBI Taxonomy" id="1870995"/>
    <lineage>
        <taxon>Bacteria</taxon>
        <taxon>Bacillati</taxon>
        <taxon>Actinomycetota</taxon>
        <taxon>Actinomycetes</taxon>
        <taxon>Actinomycetales</taxon>
        <taxon>Actinomycetaceae</taxon>
        <taxon>Actinotignum</taxon>
    </lineage>
</organism>
<evidence type="ECO:0000259" key="7">
    <source>
        <dbReference type="Pfam" id="PF20466"/>
    </source>
</evidence>
<comment type="caution">
    <text evidence="10">The sequence shown here is derived from an EMBL/GenBank/DDBJ whole genome shotgun (WGS) entry which is preliminary data.</text>
</comment>
<evidence type="ECO:0000259" key="9">
    <source>
        <dbReference type="Pfam" id="PF20473"/>
    </source>
</evidence>
<dbReference type="InterPro" id="IPR046816">
    <property type="entry name" value="MmeI_Mtase"/>
</dbReference>
<proteinExistence type="predicted"/>
<evidence type="ECO:0000256" key="2">
    <source>
        <dbReference type="ARBA" id="ARBA00022603"/>
    </source>
</evidence>
<dbReference type="PANTHER" id="PTHR33841">
    <property type="entry name" value="DNA METHYLTRANSFERASE YEEA-RELATED"/>
    <property type="match status" value="1"/>
</dbReference>
<dbReference type="PANTHER" id="PTHR33841:SF1">
    <property type="entry name" value="DNA METHYLTRANSFERASE A"/>
    <property type="match status" value="1"/>
</dbReference>
<name>A0AAW9HNR7_9ACTO</name>
<protein>
    <recommendedName>
        <fullName evidence="1">site-specific DNA-methyltransferase (adenine-specific)</fullName>
        <ecNumber evidence="1">2.1.1.72</ecNumber>
    </recommendedName>
</protein>
<dbReference type="InterPro" id="IPR029063">
    <property type="entry name" value="SAM-dependent_MTases_sf"/>
</dbReference>
<dbReference type="InterPro" id="IPR046819">
    <property type="entry name" value="MmeI_hel"/>
</dbReference>
<keyword evidence="3" id="KW-0808">Transferase</keyword>
<evidence type="ECO:0000256" key="4">
    <source>
        <dbReference type="ARBA" id="ARBA00047942"/>
    </source>
</evidence>
<dbReference type="AlphaFoldDB" id="A0AAW9HNR7"/>
<dbReference type="RefSeq" id="WP_320753104.1">
    <property type="nucleotide sequence ID" value="NZ_JAWNFV010000014.1"/>
</dbReference>
<reference evidence="10" key="1">
    <citation type="submission" date="2023-10" db="EMBL/GenBank/DDBJ databases">
        <title>Whole Genome based description of the genera Actinobaculum and Actinotignum reveals a complex phylogenetic relationship within the species included in the genus Actinotignum.</title>
        <authorList>
            <person name="Jensen C.S."/>
            <person name="Dargis R."/>
            <person name="Kemp M."/>
            <person name="Christensen J.J."/>
        </authorList>
    </citation>
    <scope>NUCLEOTIDE SEQUENCE</scope>
    <source>
        <strain evidence="10">SLA_B245</strain>
    </source>
</reference>
<dbReference type="GO" id="GO:0009007">
    <property type="term" value="F:site-specific DNA-methyltransferase (adenine-specific) activity"/>
    <property type="evidence" value="ECO:0007669"/>
    <property type="project" value="UniProtKB-EC"/>
</dbReference>
<feature type="domain" description="MmeI-like N-terminal" evidence="5">
    <location>
        <begin position="6"/>
        <end position="164"/>
    </location>
</feature>